<dbReference type="EC" id="1.3.8.6" evidence="9"/>
<dbReference type="InterPro" id="IPR009075">
    <property type="entry name" value="AcylCo_DH/oxidase_C"/>
</dbReference>
<evidence type="ECO:0000259" key="12">
    <source>
        <dbReference type="Pfam" id="PF00441"/>
    </source>
</evidence>
<dbReference type="EMBL" id="WBZJ01000003">
    <property type="protein sequence ID" value="KAB3519927.1"/>
    <property type="molecule type" value="Genomic_DNA"/>
</dbReference>
<reference evidence="15 16" key="1">
    <citation type="submission" date="2019-10" db="EMBL/GenBank/DDBJ databases">
        <title>Corynebacterium sp novel species isolated from the respiratory tract of Marmot.</title>
        <authorList>
            <person name="Zhang G."/>
        </authorList>
    </citation>
    <scope>NUCLEOTIDE SEQUENCE [LARGE SCALE GENOMIC DNA]</scope>
    <source>
        <strain evidence="15 16">336</strain>
    </source>
</reference>
<evidence type="ECO:0000313" key="15">
    <source>
        <dbReference type="EMBL" id="KAB3519927.1"/>
    </source>
</evidence>
<comment type="similarity">
    <text evidence="2 11">Belongs to the acyl-CoA dehydrogenase family.</text>
</comment>
<dbReference type="Gene3D" id="1.20.140.10">
    <property type="entry name" value="Butyryl-CoA Dehydrogenase, subunit A, domain 3"/>
    <property type="match status" value="1"/>
</dbReference>
<evidence type="ECO:0000256" key="7">
    <source>
        <dbReference type="ARBA" id="ARBA00037899"/>
    </source>
</evidence>
<dbReference type="InterPro" id="IPR046373">
    <property type="entry name" value="Acyl-CoA_Oxase/DH_mid-dom_sf"/>
</dbReference>
<evidence type="ECO:0000256" key="10">
    <source>
        <dbReference type="ARBA" id="ARBA00049493"/>
    </source>
</evidence>
<proteinExistence type="inferred from homology"/>
<gene>
    <name evidence="15" type="ORF">F8377_08465</name>
</gene>
<dbReference type="Proteomes" id="UP000436181">
    <property type="component" value="Unassembled WGS sequence"/>
</dbReference>
<evidence type="ECO:0000259" key="14">
    <source>
        <dbReference type="Pfam" id="PF02771"/>
    </source>
</evidence>
<sequence>MTVSTTDPLTLSSFDGLLDDEERMLRDAVTDFAHSELAPHVQSWFDAGTLPAKELGPKFGELGALGMHLEGYGCPGASAVSYGLACMEIEAVDSGLRSFVSVQGSLAMFAIHHWGSEEQKEKYLPGMAAGTTLGCFGLTEPDAGSDPASMKTRATREGDEWILNGTKMWITNSPVADVAVVWARTEDGYAGFIVEKGTPGFSAPEIHKKLSLRASITGEIVLDNCRVPDSQRLPKVSSLRGPLTCLNEARYGIIWGALGAARDCITTALEYTNTRQVFGKSLSSFQLSQAKLADMSVELNKGVLLALQLGRLKDQHKLEPHQVSVGKLNSTRTAIAIARECRTLLGASGITLEYSPLRHANNLESVLTYEGTAEMHQLIIGKALTGEEAFR</sequence>
<comment type="pathway">
    <text evidence="7">Amino-acid metabolism; lysine degradation.</text>
</comment>
<evidence type="ECO:0000256" key="3">
    <source>
        <dbReference type="ARBA" id="ARBA00022630"/>
    </source>
</evidence>
<keyword evidence="5" id="KW-0809">Transit peptide</keyword>
<dbReference type="PANTHER" id="PTHR42807:SF1">
    <property type="entry name" value="GLUTARYL-COA DEHYDROGENASE, MITOCHONDRIAL"/>
    <property type="match status" value="1"/>
</dbReference>
<feature type="domain" description="Acyl-CoA dehydrogenase/oxidase C-terminal" evidence="12">
    <location>
        <begin position="244"/>
        <end position="384"/>
    </location>
</feature>
<keyword evidence="6 11" id="KW-0560">Oxidoreductase</keyword>
<dbReference type="InterPro" id="IPR037069">
    <property type="entry name" value="AcylCoA_DH/ox_N_sf"/>
</dbReference>
<dbReference type="InterPro" id="IPR009100">
    <property type="entry name" value="AcylCoA_DH/oxidase_NM_dom_sf"/>
</dbReference>
<dbReference type="Gene3D" id="1.10.540.10">
    <property type="entry name" value="Acyl-CoA dehydrogenase/oxidase, N-terminal domain"/>
    <property type="match status" value="1"/>
</dbReference>
<evidence type="ECO:0000256" key="6">
    <source>
        <dbReference type="ARBA" id="ARBA00023002"/>
    </source>
</evidence>
<feature type="domain" description="Acyl-CoA dehydrogenase/oxidase N-terminal" evidence="14">
    <location>
        <begin position="20"/>
        <end position="130"/>
    </location>
</feature>
<feature type="domain" description="Acyl-CoA oxidase/dehydrogenase middle" evidence="13">
    <location>
        <begin position="135"/>
        <end position="225"/>
    </location>
</feature>
<comment type="cofactor">
    <cofactor evidence="1 11">
        <name>FAD</name>
        <dbReference type="ChEBI" id="CHEBI:57692"/>
    </cofactor>
</comment>
<accession>A0ABQ6VCI1</accession>
<evidence type="ECO:0000256" key="2">
    <source>
        <dbReference type="ARBA" id="ARBA00009347"/>
    </source>
</evidence>
<comment type="pathway">
    <text evidence="8">Amino-acid metabolism; tryptophan metabolism.</text>
</comment>
<keyword evidence="3 11" id="KW-0285">Flavoprotein</keyword>
<name>A0ABQ6VCI1_9CORY</name>
<dbReference type="InterPro" id="IPR006089">
    <property type="entry name" value="Acyl-CoA_DH_CS"/>
</dbReference>
<evidence type="ECO:0000313" key="16">
    <source>
        <dbReference type="Proteomes" id="UP000436181"/>
    </source>
</evidence>
<organism evidence="15 16">
    <name type="scientific">Corynebacterium zhongnanshanii</name>
    <dbReference type="NCBI Taxonomy" id="2768834"/>
    <lineage>
        <taxon>Bacteria</taxon>
        <taxon>Bacillati</taxon>
        <taxon>Actinomycetota</taxon>
        <taxon>Actinomycetes</taxon>
        <taxon>Mycobacteriales</taxon>
        <taxon>Corynebacteriaceae</taxon>
        <taxon>Corynebacterium</taxon>
    </lineage>
</organism>
<evidence type="ECO:0000256" key="9">
    <source>
        <dbReference type="ARBA" id="ARBA00039033"/>
    </source>
</evidence>
<dbReference type="InterPro" id="IPR006091">
    <property type="entry name" value="Acyl-CoA_Oxase/DH_mid-dom"/>
</dbReference>
<comment type="caution">
    <text evidence="15">The sequence shown here is derived from an EMBL/GenBank/DDBJ whole genome shotgun (WGS) entry which is preliminary data.</text>
</comment>
<dbReference type="InterPro" id="IPR052033">
    <property type="entry name" value="Glutaryl-CoA_DH_mitochondrial"/>
</dbReference>
<evidence type="ECO:0000256" key="4">
    <source>
        <dbReference type="ARBA" id="ARBA00022827"/>
    </source>
</evidence>
<dbReference type="Pfam" id="PF02771">
    <property type="entry name" value="Acyl-CoA_dh_N"/>
    <property type="match status" value="1"/>
</dbReference>
<evidence type="ECO:0000256" key="5">
    <source>
        <dbReference type="ARBA" id="ARBA00022946"/>
    </source>
</evidence>
<evidence type="ECO:0000259" key="13">
    <source>
        <dbReference type="Pfam" id="PF02770"/>
    </source>
</evidence>
<dbReference type="SUPFAM" id="SSF56645">
    <property type="entry name" value="Acyl-CoA dehydrogenase NM domain-like"/>
    <property type="match status" value="1"/>
</dbReference>
<protein>
    <recommendedName>
        <fullName evidence="9">glutaryl-CoA dehydrogenase (ETF)</fullName>
        <ecNumber evidence="9">1.3.8.6</ecNumber>
    </recommendedName>
</protein>
<dbReference type="Gene3D" id="2.40.110.10">
    <property type="entry name" value="Butyryl-CoA Dehydrogenase, subunit A, domain 2"/>
    <property type="match status" value="1"/>
</dbReference>
<dbReference type="Pfam" id="PF02770">
    <property type="entry name" value="Acyl-CoA_dh_M"/>
    <property type="match status" value="1"/>
</dbReference>
<keyword evidence="16" id="KW-1185">Reference proteome</keyword>
<evidence type="ECO:0000256" key="1">
    <source>
        <dbReference type="ARBA" id="ARBA00001974"/>
    </source>
</evidence>
<dbReference type="SUPFAM" id="SSF47203">
    <property type="entry name" value="Acyl-CoA dehydrogenase C-terminal domain-like"/>
    <property type="match status" value="1"/>
</dbReference>
<dbReference type="InterPro" id="IPR013786">
    <property type="entry name" value="AcylCoA_DH/ox_N"/>
</dbReference>
<dbReference type="RefSeq" id="WP_151844689.1">
    <property type="nucleotide sequence ID" value="NZ_WBZJ01000003.1"/>
</dbReference>
<evidence type="ECO:0000256" key="8">
    <source>
        <dbReference type="ARBA" id="ARBA00037927"/>
    </source>
</evidence>
<dbReference type="InterPro" id="IPR036250">
    <property type="entry name" value="AcylCo_DH-like_C"/>
</dbReference>
<dbReference type="Pfam" id="PF00441">
    <property type="entry name" value="Acyl-CoA_dh_1"/>
    <property type="match status" value="1"/>
</dbReference>
<keyword evidence="4 11" id="KW-0274">FAD</keyword>
<evidence type="ECO:0000256" key="11">
    <source>
        <dbReference type="RuleBase" id="RU362125"/>
    </source>
</evidence>
<dbReference type="PROSITE" id="PS00072">
    <property type="entry name" value="ACYL_COA_DH_1"/>
    <property type="match status" value="1"/>
</dbReference>
<comment type="catalytic activity">
    <reaction evidence="10">
        <text>glutaryl-CoA + oxidized [electron-transfer flavoprotein] + 2 H(+) = (2E)-butenoyl-CoA + reduced [electron-transfer flavoprotein] + CO2</text>
        <dbReference type="Rhea" id="RHEA:13389"/>
        <dbReference type="Rhea" id="RHEA-COMP:10685"/>
        <dbReference type="Rhea" id="RHEA-COMP:10686"/>
        <dbReference type="ChEBI" id="CHEBI:15378"/>
        <dbReference type="ChEBI" id="CHEBI:16526"/>
        <dbReference type="ChEBI" id="CHEBI:57332"/>
        <dbReference type="ChEBI" id="CHEBI:57378"/>
        <dbReference type="ChEBI" id="CHEBI:57692"/>
        <dbReference type="ChEBI" id="CHEBI:58307"/>
        <dbReference type="EC" id="1.3.8.6"/>
    </reaction>
</comment>
<dbReference type="PANTHER" id="PTHR42807">
    <property type="entry name" value="GLUTARYL-COA DEHYDROGENASE, MITOCHONDRIAL"/>
    <property type="match status" value="1"/>
</dbReference>